<keyword evidence="2" id="KW-0255">Endonuclease</keyword>
<dbReference type="EMBL" id="JAQGLA010000014">
    <property type="protein sequence ID" value="MDA3626274.1"/>
    <property type="molecule type" value="Genomic_DNA"/>
</dbReference>
<dbReference type="Gene3D" id="3.90.1570.10">
    <property type="entry name" value="tt1808, chain A"/>
    <property type="match status" value="1"/>
</dbReference>
<sequence length="222" mass="24844">MSTATEGNTAFLAERSSTVAAPSFDPHAPFDPLVDLDGLWTPELADRYLPIPGMPPAKHECLGGKLITSPYEGSANIYAADELYIRMRAPARQLGGNAYTTLNLEMPQFSSLRWTQPDFAVLREPARGRVWIPAQAFLLVGECVSRSTRRNDYVDKPAEYAKAGIPYFMRVEIKYEQERASVELLRLEDGTYRDHAKALSGQTFETDLPFPLSFDPIELLEL</sequence>
<organism evidence="2 3">
    <name type="scientific">Saccharopolyspora oryzae</name>
    <dbReference type="NCBI Taxonomy" id="2997343"/>
    <lineage>
        <taxon>Bacteria</taxon>
        <taxon>Bacillati</taxon>
        <taxon>Actinomycetota</taxon>
        <taxon>Actinomycetes</taxon>
        <taxon>Pseudonocardiales</taxon>
        <taxon>Pseudonocardiaceae</taxon>
        <taxon>Saccharopolyspora</taxon>
    </lineage>
</organism>
<dbReference type="SUPFAM" id="SSF52980">
    <property type="entry name" value="Restriction endonuclease-like"/>
    <property type="match status" value="1"/>
</dbReference>
<evidence type="ECO:0000259" key="1">
    <source>
        <dbReference type="Pfam" id="PF05685"/>
    </source>
</evidence>
<proteinExistence type="predicted"/>
<dbReference type="RefSeq" id="WP_270948855.1">
    <property type="nucleotide sequence ID" value="NZ_JAQGLA010000014.1"/>
</dbReference>
<keyword evidence="2" id="KW-0378">Hydrolase</keyword>
<dbReference type="Proteomes" id="UP001210380">
    <property type="component" value="Unassembled WGS sequence"/>
</dbReference>
<dbReference type="GO" id="GO:0004519">
    <property type="term" value="F:endonuclease activity"/>
    <property type="evidence" value="ECO:0007669"/>
    <property type="project" value="UniProtKB-KW"/>
</dbReference>
<keyword evidence="3" id="KW-1185">Reference proteome</keyword>
<dbReference type="InterPro" id="IPR012296">
    <property type="entry name" value="Nuclease_put_TT1808"/>
</dbReference>
<name>A0ABT4UYT0_9PSEU</name>
<dbReference type="CDD" id="cd06260">
    <property type="entry name" value="DUF820-like"/>
    <property type="match status" value="1"/>
</dbReference>
<dbReference type="Pfam" id="PF05685">
    <property type="entry name" value="Uma2"/>
    <property type="match status" value="1"/>
</dbReference>
<comment type="caution">
    <text evidence="2">The sequence shown here is derived from an EMBL/GenBank/DDBJ whole genome shotgun (WGS) entry which is preliminary data.</text>
</comment>
<dbReference type="InterPro" id="IPR008538">
    <property type="entry name" value="Uma2"/>
</dbReference>
<feature type="domain" description="Putative restriction endonuclease" evidence="1">
    <location>
        <begin position="48"/>
        <end position="211"/>
    </location>
</feature>
<protein>
    <submittedName>
        <fullName evidence="2">Uma2 family endonuclease</fullName>
    </submittedName>
</protein>
<evidence type="ECO:0000313" key="2">
    <source>
        <dbReference type="EMBL" id="MDA3626274.1"/>
    </source>
</evidence>
<dbReference type="InterPro" id="IPR011335">
    <property type="entry name" value="Restrct_endonuc-II-like"/>
</dbReference>
<reference evidence="2 3" key="1">
    <citation type="submission" date="2022-11" db="EMBL/GenBank/DDBJ databases">
        <title>Draft genome sequence of Saccharopolyspora sp. WRP15-2 isolated from rhizosphere soils of wild rice in Thailand.</title>
        <authorList>
            <person name="Duangmal K."/>
            <person name="Kammanee S."/>
            <person name="Muangham S."/>
        </authorList>
    </citation>
    <scope>NUCLEOTIDE SEQUENCE [LARGE SCALE GENOMIC DNA]</scope>
    <source>
        <strain evidence="2 3">WRP15-2</strain>
    </source>
</reference>
<keyword evidence="2" id="KW-0540">Nuclease</keyword>
<evidence type="ECO:0000313" key="3">
    <source>
        <dbReference type="Proteomes" id="UP001210380"/>
    </source>
</evidence>
<gene>
    <name evidence="2" type="ORF">OU415_12565</name>
</gene>
<accession>A0ABT4UYT0</accession>